<keyword evidence="1" id="KW-1133">Transmembrane helix</keyword>
<dbReference type="Proteomes" id="UP000318138">
    <property type="component" value="Chromosome"/>
</dbReference>
<dbReference type="RefSeq" id="WP_176010988.1">
    <property type="nucleotide sequence ID" value="NZ_CP041372.2"/>
</dbReference>
<dbReference type="PROSITE" id="PS50965">
    <property type="entry name" value="NERD"/>
    <property type="match status" value="1"/>
</dbReference>
<evidence type="ECO:0000259" key="2">
    <source>
        <dbReference type="PROSITE" id="PS50965"/>
    </source>
</evidence>
<dbReference type="Pfam" id="PF08378">
    <property type="entry name" value="NERD"/>
    <property type="match status" value="1"/>
</dbReference>
<protein>
    <submittedName>
        <fullName evidence="3">NERD domain-containing protein</fullName>
    </submittedName>
</protein>
<keyword evidence="1" id="KW-0472">Membrane</keyword>
<dbReference type="KEGG" id="psua:FLK61_41260"/>
<name>A0A859FJP5_9BACI</name>
<keyword evidence="1" id="KW-0812">Transmembrane</keyword>
<evidence type="ECO:0000313" key="3">
    <source>
        <dbReference type="EMBL" id="QKS73022.1"/>
    </source>
</evidence>
<feature type="transmembrane region" description="Helical" evidence="1">
    <location>
        <begin position="45"/>
        <end position="70"/>
    </location>
</feature>
<reference evidence="4" key="1">
    <citation type="submission" date="2019-07" db="EMBL/GenBank/DDBJ databases">
        <title>Bacillus alkalisoli sp. nov. isolated from saline soil.</title>
        <authorList>
            <person name="Sun J.-Q."/>
            <person name="Xu L."/>
        </authorList>
    </citation>
    <scope>NUCLEOTIDE SEQUENCE [LARGE SCALE GENOMIC DNA]</scope>
    <source>
        <strain evidence="4">M4U3P1</strain>
    </source>
</reference>
<keyword evidence="4" id="KW-1185">Reference proteome</keyword>
<sequence>MAIVLKRDTINEKRRKQAEWKKKRLNEERTRVIAENKDQIMQSSLIWSILGGFVLFFVFPFGFIAGWFFGRERVLKQKCRGLRERMADLNEIVKVQPGEEGERKVTDRVEKELPEDYLLLNDVVIPNRRSGTQLDHIVIGPTGVFAIETKDITGRFYPHGPRKWQWFPHWSKGHVSKRTVVDSPVSQSIYHAKYLRLATKAAGFDVPVYAIVVMTNDRGNWHGDQDDECPVLRLSTFVQAMQEMPAILPAKTERYKLAKHLLKLNEECEQEFYDGIRAKEA</sequence>
<proteinExistence type="predicted"/>
<feature type="domain" description="NERD" evidence="2">
    <location>
        <begin position="97"/>
        <end position="218"/>
    </location>
</feature>
<dbReference type="InterPro" id="IPR011528">
    <property type="entry name" value="NERD"/>
</dbReference>
<gene>
    <name evidence="3" type="ORF">FLK61_41260</name>
</gene>
<organism evidence="3 4">
    <name type="scientific">Paenalkalicoccus suaedae</name>
    <dbReference type="NCBI Taxonomy" id="2592382"/>
    <lineage>
        <taxon>Bacteria</taxon>
        <taxon>Bacillati</taxon>
        <taxon>Bacillota</taxon>
        <taxon>Bacilli</taxon>
        <taxon>Bacillales</taxon>
        <taxon>Bacillaceae</taxon>
        <taxon>Paenalkalicoccus</taxon>
    </lineage>
</organism>
<evidence type="ECO:0000256" key="1">
    <source>
        <dbReference type="SAM" id="Phobius"/>
    </source>
</evidence>
<dbReference type="EMBL" id="CP041372">
    <property type="protein sequence ID" value="QKS73022.1"/>
    <property type="molecule type" value="Genomic_DNA"/>
</dbReference>
<accession>A0A859FJP5</accession>
<evidence type="ECO:0000313" key="4">
    <source>
        <dbReference type="Proteomes" id="UP000318138"/>
    </source>
</evidence>
<dbReference type="AlphaFoldDB" id="A0A859FJP5"/>